<dbReference type="PROSITE" id="PS51029">
    <property type="entry name" value="MADF"/>
    <property type="match status" value="1"/>
</dbReference>
<dbReference type="PANTHER" id="PTHR21505">
    <property type="entry name" value="MADF DOMAIN-CONTAINING PROTEIN-RELATED"/>
    <property type="match status" value="1"/>
</dbReference>
<evidence type="ECO:0000256" key="1">
    <source>
        <dbReference type="SAM" id="MobiDB-lite"/>
    </source>
</evidence>
<feature type="region of interest" description="Disordered" evidence="1">
    <location>
        <begin position="157"/>
        <end position="180"/>
    </location>
</feature>
<dbReference type="Proteomes" id="UP001458880">
    <property type="component" value="Unassembled WGS sequence"/>
</dbReference>
<evidence type="ECO:0000313" key="4">
    <source>
        <dbReference type="Proteomes" id="UP001458880"/>
    </source>
</evidence>
<protein>
    <submittedName>
        <fullName evidence="3">Alcohol dehydrogenase transcription factor Myb/SANT-like</fullName>
    </submittedName>
</protein>
<sequence>MSWSRQQVELLIEGFQNNPCLCDVKAKNYKNKYARNEALKNILEMVLPIKKDVTINDLKTKWNGLRTNFLHEHKKVIGSTKSGCGKDEASVDTIEESRLSIDTIEVTELDDRNYEIAEDNFTENIYNDTDAAESTTSIVVHQVSDAIDQDGYIIPVLSPTSSESTSKERSNERKQAKKRRAVPEMEFTIIENAATAISNITNVSEKRGTVKQTTLIAGEYIVSKLADIKNENLRNEAEFEIIKLLHEYVNKDKIA</sequence>
<evidence type="ECO:0000313" key="3">
    <source>
        <dbReference type="EMBL" id="KAK9719192.1"/>
    </source>
</evidence>
<gene>
    <name evidence="3" type="ORF">QE152_g22802</name>
</gene>
<dbReference type="EMBL" id="JASPKY010000222">
    <property type="protein sequence ID" value="KAK9719192.1"/>
    <property type="molecule type" value="Genomic_DNA"/>
</dbReference>
<proteinExistence type="predicted"/>
<comment type="caution">
    <text evidence="3">The sequence shown here is derived from an EMBL/GenBank/DDBJ whole genome shotgun (WGS) entry which is preliminary data.</text>
</comment>
<feature type="domain" description="MADF" evidence="2">
    <location>
        <begin position="10"/>
        <end position="105"/>
    </location>
</feature>
<reference evidence="3 4" key="1">
    <citation type="journal article" date="2024" name="BMC Genomics">
        <title>De novo assembly and annotation of Popillia japonica's genome with initial clues to its potential as an invasive pest.</title>
        <authorList>
            <person name="Cucini C."/>
            <person name="Boschi S."/>
            <person name="Funari R."/>
            <person name="Cardaioli E."/>
            <person name="Iannotti N."/>
            <person name="Marturano G."/>
            <person name="Paoli F."/>
            <person name="Bruttini M."/>
            <person name="Carapelli A."/>
            <person name="Frati F."/>
            <person name="Nardi F."/>
        </authorList>
    </citation>
    <scope>NUCLEOTIDE SEQUENCE [LARGE SCALE GENOMIC DNA]</scope>
    <source>
        <strain evidence="3">DMR45628</strain>
    </source>
</reference>
<evidence type="ECO:0000259" key="2">
    <source>
        <dbReference type="PROSITE" id="PS51029"/>
    </source>
</evidence>
<dbReference type="Pfam" id="PF10545">
    <property type="entry name" value="MADF_DNA_bdg"/>
    <property type="match status" value="1"/>
</dbReference>
<accession>A0AAW1KJB7</accession>
<dbReference type="InterPro" id="IPR006578">
    <property type="entry name" value="MADF-dom"/>
</dbReference>
<name>A0AAW1KJB7_POPJA</name>
<feature type="compositionally biased region" description="Basic and acidic residues" evidence="1">
    <location>
        <begin position="165"/>
        <end position="174"/>
    </location>
</feature>
<dbReference type="PANTHER" id="PTHR21505:SF12">
    <property type="entry name" value="MADF DOMAIN-CONTAINING PROTEIN-RELATED"/>
    <property type="match status" value="1"/>
</dbReference>
<dbReference type="AlphaFoldDB" id="A0AAW1KJB7"/>
<organism evidence="3 4">
    <name type="scientific">Popillia japonica</name>
    <name type="common">Japanese beetle</name>
    <dbReference type="NCBI Taxonomy" id="7064"/>
    <lineage>
        <taxon>Eukaryota</taxon>
        <taxon>Metazoa</taxon>
        <taxon>Ecdysozoa</taxon>
        <taxon>Arthropoda</taxon>
        <taxon>Hexapoda</taxon>
        <taxon>Insecta</taxon>
        <taxon>Pterygota</taxon>
        <taxon>Neoptera</taxon>
        <taxon>Endopterygota</taxon>
        <taxon>Coleoptera</taxon>
        <taxon>Polyphaga</taxon>
        <taxon>Scarabaeiformia</taxon>
        <taxon>Scarabaeidae</taxon>
        <taxon>Rutelinae</taxon>
        <taxon>Popillia</taxon>
    </lineage>
</organism>
<keyword evidence="4" id="KW-1185">Reference proteome</keyword>